<dbReference type="Gene3D" id="3.30.530.20">
    <property type="match status" value="1"/>
</dbReference>
<evidence type="ECO:0000259" key="2">
    <source>
        <dbReference type="Pfam" id="PF08327"/>
    </source>
</evidence>
<dbReference type="EMBL" id="BAAAQM010000001">
    <property type="protein sequence ID" value="GAA1950460.1"/>
    <property type="molecule type" value="Genomic_DNA"/>
</dbReference>
<keyword evidence="4" id="KW-1185">Reference proteome</keyword>
<accession>A0ABN2QE05</accession>
<protein>
    <submittedName>
        <fullName evidence="3">SRPBCC domain-containing protein</fullName>
    </submittedName>
</protein>
<dbReference type="InterPro" id="IPR013538">
    <property type="entry name" value="ASHA1/2-like_C"/>
</dbReference>
<dbReference type="InterPro" id="IPR023393">
    <property type="entry name" value="START-like_dom_sf"/>
</dbReference>
<comment type="caution">
    <text evidence="3">The sequence shown here is derived from an EMBL/GenBank/DDBJ whole genome shotgun (WGS) entry which is preliminary data.</text>
</comment>
<evidence type="ECO:0000313" key="3">
    <source>
        <dbReference type="EMBL" id="GAA1950460.1"/>
    </source>
</evidence>
<dbReference type="Pfam" id="PF08327">
    <property type="entry name" value="AHSA1"/>
    <property type="match status" value="1"/>
</dbReference>
<dbReference type="Proteomes" id="UP001499854">
    <property type="component" value="Unassembled WGS sequence"/>
</dbReference>
<sequence>MTTSITVSVTRTIDAPCDKVWRADTEPRHFERWFGAKAGSARTDLRTGGAWSAVVGGEGEEIQLEGHYVEVVEHRRVVMTVPNGPETLEVAVDFTDLGDGRTEVTSSTRVAAEAREIVEQTAGAILDEIAKIAESL</sequence>
<gene>
    <name evidence="3" type="ORF">GCM10009838_01990</name>
</gene>
<dbReference type="RefSeq" id="WP_344654942.1">
    <property type="nucleotide sequence ID" value="NZ_BAAAQM010000001.1"/>
</dbReference>
<name>A0ABN2QE05_9ACTN</name>
<proteinExistence type="inferred from homology"/>
<evidence type="ECO:0000313" key="4">
    <source>
        <dbReference type="Proteomes" id="UP001499854"/>
    </source>
</evidence>
<reference evidence="3 4" key="1">
    <citation type="journal article" date="2019" name="Int. J. Syst. Evol. Microbiol.">
        <title>The Global Catalogue of Microorganisms (GCM) 10K type strain sequencing project: providing services to taxonomists for standard genome sequencing and annotation.</title>
        <authorList>
            <consortium name="The Broad Institute Genomics Platform"/>
            <consortium name="The Broad Institute Genome Sequencing Center for Infectious Disease"/>
            <person name="Wu L."/>
            <person name="Ma J."/>
        </authorList>
    </citation>
    <scope>NUCLEOTIDE SEQUENCE [LARGE SCALE GENOMIC DNA]</scope>
    <source>
        <strain evidence="3 4">JCM 16013</strain>
    </source>
</reference>
<dbReference type="SUPFAM" id="SSF55961">
    <property type="entry name" value="Bet v1-like"/>
    <property type="match status" value="1"/>
</dbReference>
<feature type="domain" description="Activator of Hsp90 ATPase homologue 1/2-like C-terminal" evidence="2">
    <location>
        <begin position="14"/>
        <end position="133"/>
    </location>
</feature>
<comment type="similarity">
    <text evidence="1">Belongs to the AHA1 family.</text>
</comment>
<organism evidence="3 4">
    <name type="scientific">Catenulispora subtropica</name>
    <dbReference type="NCBI Taxonomy" id="450798"/>
    <lineage>
        <taxon>Bacteria</taxon>
        <taxon>Bacillati</taxon>
        <taxon>Actinomycetota</taxon>
        <taxon>Actinomycetes</taxon>
        <taxon>Catenulisporales</taxon>
        <taxon>Catenulisporaceae</taxon>
        <taxon>Catenulispora</taxon>
    </lineage>
</organism>
<evidence type="ECO:0000256" key="1">
    <source>
        <dbReference type="ARBA" id="ARBA00006817"/>
    </source>
</evidence>